<dbReference type="GO" id="GO:0005634">
    <property type="term" value="C:nucleus"/>
    <property type="evidence" value="ECO:0007669"/>
    <property type="project" value="UniProtKB-SubCell"/>
</dbReference>
<reference evidence="5" key="1">
    <citation type="submission" date="2021-06" db="EMBL/GenBank/DDBJ databases">
        <title>Parelaphostrongylus tenuis whole genome reference sequence.</title>
        <authorList>
            <person name="Garwood T.J."/>
            <person name="Larsen P.A."/>
            <person name="Fountain-Jones N.M."/>
            <person name="Garbe J.R."/>
            <person name="Macchietto M.G."/>
            <person name="Kania S.A."/>
            <person name="Gerhold R.W."/>
            <person name="Richards J.E."/>
            <person name="Wolf T.M."/>
        </authorList>
    </citation>
    <scope>NUCLEOTIDE SEQUENCE</scope>
    <source>
        <strain evidence="5">MNPRO001-30</strain>
        <tissue evidence="5">Meninges</tissue>
    </source>
</reference>
<evidence type="ECO:0000313" key="5">
    <source>
        <dbReference type="EMBL" id="KAJ1362194.1"/>
    </source>
</evidence>
<organism evidence="5 6">
    <name type="scientific">Parelaphostrongylus tenuis</name>
    <name type="common">Meningeal worm</name>
    <dbReference type="NCBI Taxonomy" id="148309"/>
    <lineage>
        <taxon>Eukaryota</taxon>
        <taxon>Metazoa</taxon>
        <taxon>Ecdysozoa</taxon>
        <taxon>Nematoda</taxon>
        <taxon>Chromadorea</taxon>
        <taxon>Rhabditida</taxon>
        <taxon>Rhabditina</taxon>
        <taxon>Rhabditomorpha</taxon>
        <taxon>Strongyloidea</taxon>
        <taxon>Metastrongylidae</taxon>
        <taxon>Parelaphostrongylus</taxon>
    </lineage>
</organism>
<dbReference type="Gene3D" id="2.130.10.10">
    <property type="entry name" value="YVTN repeat-like/Quinoprotein amine dehydrogenase"/>
    <property type="match status" value="1"/>
</dbReference>
<evidence type="ECO:0000256" key="2">
    <source>
        <dbReference type="ARBA" id="ARBA00022448"/>
    </source>
</evidence>
<protein>
    <recommendedName>
        <fullName evidence="4">Nucleoporin Nup159/Nup146 N-terminal domain-containing protein</fullName>
    </recommendedName>
</protein>
<name>A0AAD5N853_PARTN</name>
<keyword evidence="6" id="KW-1185">Reference proteome</keyword>
<comment type="caution">
    <text evidence="5">The sequence shown here is derived from an EMBL/GenBank/DDBJ whole genome shotgun (WGS) entry which is preliminary data.</text>
</comment>
<sequence length="509" mass="55835">MSGNFACYPSPSTSLCLDNFRSTSPPSPHFQHKLIVASKYNIAVVVANNRELVAFRSVVDQRIEGTKSRFKVTTLDEEESDIVSIGLNADDSFLGVLVNRQQGCFVLIYAVLALSADISGEAFALSTIRIGNAISKGLAFEWNPTTSDIFAASDDEKTLSVCKLDLDNPSKYGIVGEKKLDANIHEISWSPKGKQLVVGDALGRIYQMKPELELVRMTSPPQMATGVRVVCLCWLSTTEWLVAYSDDQNSCTSTFILSIKKDKPPTWNPINLPLQSSFGVTTKLLVDWNLVLIVTPGSSQLLSLSKHPVPLRSWYLSNFNQKKYVKSSQREEGFRPLESLEPQGGTRSLWTWSVTPLISLPEPAMTDFITGIAVNLSNTEVCTIGDFSTRRLPTVVLLRSNGSLHSFWIAPPSKDYPDCYIPSVPIDISMIRHGIRPYPTGPCDSVTISVPSTMGITTVTAPSVSTSMALQPTYKPSTTPLFSTVPFGFAKVDPNSSQAKKIRSQPKVL</sequence>
<dbReference type="Proteomes" id="UP001196413">
    <property type="component" value="Unassembled WGS sequence"/>
</dbReference>
<keyword evidence="2" id="KW-0813">Transport</keyword>
<dbReference type="Pfam" id="PF16755">
    <property type="entry name" value="Beta-prop_NUP159_NUP214"/>
    <property type="match status" value="1"/>
</dbReference>
<comment type="subcellular location">
    <subcellularLocation>
        <location evidence="1">Nucleus</location>
    </subcellularLocation>
</comment>
<accession>A0AAD5N853</accession>
<evidence type="ECO:0000256" key="1">
    <source>
        <dbReference type="ARBA" id="ARBA00004123"/>
    </source>
</evidence>
<dbReference type="InterPro" id="IPR039462">
    <property type="entry name" value="Nup159/Nup146_N"/>
</dbReference>
<gene>
    <name evidence="5" type="ORF">KIN20_021635</name>
</gene>
<evidence type="ECO:0000256" key="3">
    <source>
        <dbReference type="ARBA" id="ARBA00023242"/>
    </source>
</evidence>
<dbReference type="SUPFAM" id="SSF117289">
    <property type="entry name" value="Nucleoporin domain"/>
    <property type="match status" value="1"/>
</dbReference>
<dbReference type="EMBL" id="JAHQIW010004394">
    <property type="protein sequence ID" value="KAJ1362194.1"/>
    <property type="molecule type" value="Genomic_DNA"/>
</dbReference>
<proteinExistence type="predicted"/>
<dbReference type="InterPro" id="IPR015943">
    <property type="entry name" value="WD40/YVTN_repeat-like_dom_sf"/>
</dbReference>
<dbReference type="AlphaFoldDB" id="A0AAD5N853"/>
<evidence type="ECO:0000313" key="6">
    <source>
        <dbReference type="Proteomes" id="UP001196413"/>
    </source>
</evidence>
<evidence type="ECO:0000259" key="4">
    <source>
        <dbReference type="Pfam" id="PF16755"/>
    </source>
</evidence>
<feature type="domain" description="Nucleoporin Nup159/Nup146 N-terminal" evidence="4">
    <location>
        <begin position="43"/>
        <end position="249"/>
    </location>
</feature>
<keyword evidence="3" id="KW-0539">Nucleus</keyword>